<dbReference type="PANTHER" id="PTHR13049">
    <property type="entry name" value="DUF814-RELATED"/>
    <property type="match status" value="1"/>
</dbReference>
<accession>V6LRP9</accession>
<protein>
    <recommendedName>
        <fullName evidence="3">NFACT RNA-binding domain-containing protein</fullName>
    </recommendedName>
</protein>
<dbReference type="EMBL" id="KI546057">
    <property type="protein sequence ID" value="EST46938.1"/>
    <property type="molecule type" value="Genomic_DNA"/>
</dbReference>
<proteinExistence type="inferred from homology"/>
<dbReference type="EMBL" id="AUWU02000007">
    <property type="protein sequence ID" value="KAH0571168.1"/>
    <property type="molecule type" value="Genomic_DNA"/>
</dbReference>
<gene>
    <name evidence="4" type="ORF">SS50377_13095</name>
    <name evidence="5" type="ORF">SS50377_27468</name>
</gene>
<evidence type="ECO:0000313" key="5">
    <source>
        <dbReference type="EMBL" id="KAH0571168.1"/>
    </source>
</evidence>
<evidence type="ECO:0000313" key="4">
    <source>
        <dbReference type="EMBL" id="EST46938.1"/>
    </source>
</evidence>
<dbReference type="VEuPathDB" id="GiardiaDB:SS50377_27468"/>
<evidence type="ECO:0000256" key="1">
    <source>
        <dbReference type="ARBA" id="ARBA00008998"/>
    </source>
</evidence>
<dbReference type="Proteomes" id="UP000018208">
    <property type="component" value="Unassembled WGS sequence"/>
</dbReference>
<dbReference type="InterPro" id="IPR008532">
    <property type="entry name" value="NFACT_RNA-bd"/>
</dbReference>
<reference evidence="5" key="2">
    <citation type="submission" date="2020-12" db="EMBL/GenBank/DDBJ databases">
        <title>New Spironucleus salmonicida genome in near-complete chromosomes.</title>
        <authorList>
            <person name="Xu F."/>
            <person name="Kurt Z."/>
            <person name="Jimenez-Gonzalez A."/>
            <person name="Astvaldsson A."/>
            <person name="Andersson J.O."/>
            <person name="Svard S.G."/>
        </authorList>
    </citation>
    <scope>NUCLEOTIDE SEQUENCE</scope>
    <source>
        <strain evidence="5">ATCC 50377</strain>
    </source>
</reference>
<dbReference type="AlphaFoldDB" id="V6LRP9"/>
<keyword evidence="2" id="KW-0175">Coiled coil</keyword>
<dbReference type="OrthoDB" id="200398at2759"/>
<dbReference type="Pfam" id="PF05670">
    <property type="entry name" value="NFACT-R_1"/>
    <property type="match status" value="1"/>
</dbReference>
<sequence>MPYRFTSPSTQIEIYIGFDKFENENLIKYAFPGDIWFHVDKFSSAHVYCRTLGEFTFDTLPESLIEEAAELTKSNSIEGCKQSRVCIIYTPADNLLKSGDMDVGTVGYKNDQLVKRTYVDSKNREMLKDFKRQIIEDRDYDFYSEKINYEAGIKNAEKAVKRAERNKQKAEMAEKLKQKKEMDYSHLYQNVQEQQGDVEDFF</sequence>
<feature type="coiled-coil region" evidence="2">
    <location>
        <begin position="146"/>
        <end position="180"/>
    </location>
</feature>
<organism evidence="4">
    <name type="scientific">Spironucleus salmonicida</name>
    <dbReference type="NCBI Taxonomy" id="348837"/>
    <lineage>
        <taxon>Eukaryota</taxon>
        <taxon>Metamonada</taxon>
        <taxon>Diplomonadida</taxon>
        <taxon>Hexamitidae</taxon>
        <taxon>Hexamitinae</taxon>
        <taxon>Spironucleus</taxon>
    </lineage>
</organism>
<dbReference type="InterPro" id="IPR039730">
    <property type="entry name" value="Jlp2/Ccd25"/>
</dbReference>
<name>V6LRP9_9EUKA</name>
<comment type="similarity">
    <text evidence="1">Belongs to the CCDC25 family.</text>
</comment>
<feature type="domain" description="NFACT RNA-binding" evidence="3">
    <location>
        <begin position="1"/>
        <end position="110"/>
    </location>
</feature>
<evidence type="ECO:0000256" key="2">
    <source>
        <dbReference type="SAM" id="Coils"/>
    </source>
</evidence>
<keyword evidence="6" id="KW-1185">Reference proteome</keyword>
<reference evidence="4 5" key="1">
    <citation type="journal article" date="2014" name="PLoS Genet.">
        <title>The Genome of Spironucleus salmonicida Highlights a Fish Pathogen Adapted to Fluctuating Environments.</title>
        <authorList>
            <person name="Xu F."/>
            <person name="Jerlstrom-Hultqvist J."/>
            <person name="Einarsson E."/>
            <person name="Astvaldsson A."/>
            <person name="Svard S.G."/>
            <person name="Andersson J.O."/>
        </authorList>
    </citation>
    <scope>NUCLEOTIDE SEQUENCE</scope>
    <source>
        <strain evidence="5">ATCC 50377</strain>
    </source>
</reference>
<evidence type="ECO:0000259" key="3">
    <source>
        <dbReference type="Pfam" id="PF05670"/>
    </source>
</evidence>
<evidence type="ECO:0000313" key="6">
    <source>
        <dbReference type="Proteomes" id="UP000018208"/>
    </source>
</evidence>
<dbReference type="PANTHER" id="PTHR13049:SF2">
    <property type="entry name" value="COILED-COIL DOMAIN-CONTAINING PROTEIN 25"/>
    <property type="match status" value="1"/>
</dbReference>